<dbReference type="GO" id="GO:0006508">
    <property type="term" value="P:proteolysis"/>
    <property type="evidence" value="ECO:0007669"/>
    <property type="project" value="InterPro"/>
</dbReference>
<dbReference type="RefSeq" id="WP_083041159.1">
    <property type="nucleotide sequence ID" value="NZ_CP020557.1"/>
</dbReference>
<dbReference type="Gene3D" id="3.40.710.10">
    <property type="entry name" value="DD-peptidase/beta-lactamase superfamily"/>
    <property type="match status" value="1"/>
</dbReference>
<evidence type="ECO:0000256" key="8">
    <source>
        <dbReference type="PIRSR" id="PIRSR618044-2"/>
    </source>
</evidence>
<dbReference type="PANTHER" id="PTHR21581:SF33">
    <property type="entry name" value="D-ALANYL-D-ALANINE CARBOXYPEPTIDASE DACB"/>
    <property type="match status" value="1"/>
</dbReference>
<reference evidence="12 13" key="1">
    <citation type="submission" date="2017-03" db="EMBL/GenBank/DDBJ databases">
        <title>Paenibacillus larvae genome sequencing.</title>
        <authorList>
            <person name="Dingman D.W."/>
        </authorList>
    </citation>
    <scope>NUCLEOTIDE SEQUENCE [LARGE SCALE GENOMIC DNA]</scope>
    <source>
        <strain evidence="12 13">SAG 10367</strain>
    </source>
</reference>
<dbReference type="GO" id="GO:0008360">
    <property type="term" value="P:regulation of cell shape"/>
    <property type="evidence" value="ECO:0007669"/>
    <property type="project" value="UniProtKB-KW"/>
</dbReference>
<organism evidence="12 13">
    <name type="scientific">Paenibacillus larvae subsp. pulvifaciens</name>
    <dbReference type="NCBI Taxonomy" id="1477"/>
    <lineage>
        <taxon>Bacteria</taxon>
        <taxon>Bacillati</taxon>
        <taxon>Bacillota</taxon>
        <taxon>Bacilli</taxon>
        <taxon>Bacillales</taxon>
        <taxon>Paenibacillaceae</taxon>
        <taxon>Paenibacillus</taxon>
    </lineage>
</organism>
<feature type="chain" id="PRO_5039223472" evidence="10">
    <location>
        <begin position="23"/>
        <end position="395"/>
    </location>
</feature>
<evidence type="ECO:0000256" key="10">
    <source>
        <dbReference type="SAM" id="SignalP"/>
    </source>
</evidence>
<dbReference type="SUPFAM" id="SSF56601">
    <property type="entry name" value="beta-lactamase/transpeptidase-like"/>
    <property type="match status" value="1"/>
</dbReference>
<evidence type="ECO:0000256" key="3">
    <source>
        <dbReference type="ARBA" id="ARBA00022801"/>
    </source>
</evidence>
<feature type="domain" description="Peptidase S11 D-alanyl-D-alanine carboxypeptidase A N-terminal" evidence="11">
    <location>
        <begin position="26"/>
        <end position="254"/>
    </location>
</feature>
<evidence type="ECO:0000313" key="13">
    <source>
        <dbReference type="Proteomes" id="UP000192727"/>
    </source>
</evidence>
<keyword evidence="6" id="KW-0961">Cell wall biogenesis/degradation</keyword>
<dbReference type="AlphaFoldDB" id="A0A1V0UWX9"/>
<feature type="active site" description="Acyl-ester intermediate" evidence="7">
    <location>
        <position position="60"/>
    </location>
</feature>
<evidence type="ECO:0000256" key="9">
    <source>
        <dbReference type="RuleBase" id="RU004016"/>
    </source>
</evidence>
<dbReference type="PRINTS" id="PR00725">
    <property type="entry name" value="DADACBPTASE1"/>
</dbReference>
<dbReference type="GO" id="GO:0071555">
    <property type="term" value="P:cell wall organization"/>
    <property type="evidence" value="ECO:0007669"/>
    <property type="project" value="UniProtKB-KW"/>
</dbReference>
<accession>A0A1V0UWX9</accession>
<evidence type="ECO:0000256" key="5">
    <source>
        <dbReference type="ARBA" id="ARBA00022984"/>
    </source>
</evidence>
<keyword evidence="2 10" id="KW-0732">Signal</keyword>
<dbReference type="Pfam" id="PF00768">
    <property type="entry name" value="Peptidase_S11"/>
    <property type="match status" value="1"/>
</dbReference>
<feature type="active site" evidence="7">
    <location>
        <position position="115"/>
    </location>
</feature>
<keyword evidence="12" id="KW-0121">Carboxypeptidase</keyword>
<feature type="binding site" evidence="8">
    <location>
        <position position="225"/>
    </location>
    <ligand>
        <name>substrate</name>
    </ligand>
</feature>
<comment type="similarity">
    <text evidence="1 9">Belongs to the peptidase S11 family.</text>
</comment>
<dbReference type="GO" id="GO:0009002">
    <property type="term" value="F:serine-type D-Ala-D-Ala carboxypeptidase activity"/>
    <property type="evidence" value="ECO:0007669"/>
    <property type="project" value="InterPro"/>
</dbReference>
<keyword evidence="5" id="KW-0573">Peptidoglycan synthesis</keyword>
<keyword evidence="3" id="KW-0378">Hydrolase</keyword>
<protein>
    <submittedName>
        <fullName evidence="12">D-alanyl-D-alanine carboxypeptidase</fullName>
    </submittedName>
</protein>
<evidence type="ECO:0000256" key="6">
    <source>
        <dbReference type="ARBA" id="ARBA00023316"/>
    </source>
</evidence>
<feature type="active site" description="Proton acceptor" evidence="7">
    <location>
        <position position="63"/>
    </location>
</feature>
<feature type="signal peptide" evidence="10">
    <location>
        <begin position="1"/>
        <end position="22"/>
    </location>
</feature>
<keyword evidence="4" id="KW-0133">Cell shape</keyword>
<evidence type="ECO:0000256" key="4">
    <source>
        <dbReference type="ARBA" id="ARBA00022960"/>
    </source>
</evidence>
<evidence type="ECO:0000256" key="2">
    <source>
        <dbReference type="ARBA" id="ARBA00022729"/>
    </source>
</evidence>
<keyword evidence="12" id="KW-0645">Protease</keyword>
<proteinExistence type="inferred from homology"/>
<dbReference type="GO" id="GO:0009252">
    <property type="term" value="P:peptidoglycan biosynthetic process"/>
    <property type="evidence" value="ECO:0007669"/>
    <property type="project" value="UniProtKB-KW"/>
</dbReference>
<evidence type="ECO:0000259" key="11">
    <source>
        <dbReference type="Pfam" id="PF00768"/>
    </source>
</evidence>
<dbReference type="Proteomes" id="UP000192727">
    <property type="component" value="Chromosome"/>
</dbReference>
<evidence type="ECO:0000256" key="1">
    <source>
        <dbReference type="ARBA" id="ARBA00007164"/>
    </source>
</evidence>
<evidence type="ECO:0000256" key="7">
    <source>
        <dbReference type="PIRSR" id="PIRSR618044-1"/>
    </source>
</evidence>
<evidence type="ECO:0000313" key="12">
    <source>
        <dbReference type="EMBL" id="ARF69601.1"/>
    </source>
</evidence>
<dbReference type="InterPro" id="IPR018044">
    <property type="entry name" value="Peptidase_S11"/>
</dbReference>
<gene>
    <name evidence="12" type="ORF">B7C51_19910</name>
</gene>
<dbReference type="InterPro" id="IPR012338">
    <property type="entry name" value="Beta-lactam/transpept-like"/>
</dbReference>
<sequence>MYKRVLLTFVLLISIILLPLHAAAAPASISTHAEAAALIDVHSGRILYSQSGDKEMRVASTTKIMTAIIAIEQGRLSDMVKVGKNAAGKEGSSLYLKLGEEMSLHNLLYGMMLRSGNDAAIAIAEHIGGSIEGFAYLMNEKASLLGMAHTHFTNPSGLDDGKEMKHYSSANDMAKLTAYALKNPVFRDIVKTKTKKAPNPNANWDYSWSNKNKMLNLYEGADGVKTGYTKLAYRCLVSSATRGNQQLAAVTLNDGNDWADHAKLLDYGFETYPLKQVLQKGETVSGTNWVAGRSFAYPFHGDEQKQMISKVVSHDPKSLEYRTGERGLLTFYLGEDHPIGTIPLYEPESPGLNKTEQSVFEYKPTEVHMSAFSKATDAFRTVIASLFMMLGSGME</sequence>
<name>A0A1V0UWX9_9BACL</name>
<dbReference type="PANTHER" id="PTHR21581">
    <property type="entry name" value="D-ALANYL-D-ALANINE CARBOXYPEPTIDASE"/>
    <property type="match status" value="1"/>
</dbReference>
<dbReference type="InterPro" id="IPR001967">
    <property type="entry name" value="Peptidase_S11_N"/>
</dbReference>
<dbReference type="EMBL" id="CP020557">
    <property type="protein sequence ID" value="ARF69601.1"/>
    <property type="molecule type" value="Genomic_DNA"/>
</dbReference>